<feature type="compositionally biased region" description="Low complexity" evidence="1">
    <location>
        <begin position="263"/>
        <end position="273"/>
    </location>
</feature>
<keyword evidence="2" id="KW-1133">Transmembrane helix</keyword>
<evidence type="ECO:0000256" key="2">
    <source>
        <dbReference type="SAM" id="Phobius"/>
    </source>
</evidence>
<dbReference type="OrthoDB" id="5416037at2759"/>
<feature type="compositionally biased region" description="Low complexity" evidence="1">
    <location>
        <begin position="311"/>
        <end position="324"/>
    </location>
</feature>
<feature type="compositionally biased region" description="Basic and acidic residues" evidence="1">
    <location>
        <begin position="92"/>
        <end position="101"/>
    </location>
</feature>
<reference evidence="4" key="1">
    <citation type="journal article" date="2020" name="Stud. Mycol.">
        <title>101 Dothideomycetes genomes: a test case for predicting lifestyles and emergence of pathogens.</title>
        <authorList>
            <person name="Haridas S."/>
            <person name="Albert R."/>
            <person name="Binder M."/>
            <person name="Bloem J."/>
            <person name="Labutti K."/>
            <person name="Salamov A."/>
            <person name="Andreopoulos B."/>
            <person name="Baker S."/>
            <person name="Barry K."/>
            <person name="Bills G."/>
            <person name="Bluhm B."/>
            <person name="Cannon C."/>
            <person name="Castanera R."/>
            <person name="Culley D."/>
            <person name="Daum C."/>
            <person name="Ezra D."/>
            <person name="Gonzalez J."/>
            <person name="Henrissat B."/>
            <person name="Kuo A."/>
            <person name="Liang C."/>
            <person name="Lipzen A."/>
            <person name="Lutzoni F."/>
            <person name="Magnuson J."/>
            <person name="Mondo S."/>
            <person name="Nolan M."/>
            <person name="Ohm R."/>
            <person name="Pangilinan J."/>
            <person name="Park H.-J."/>
            <person name="Ramirez L."/>
            <person name="Alfaro M."/>
            <person name="Sun H."/>
            <person name="Tritt A."/>
            <person name="Yoshinaga Y."/>
            <person name="Zwiers L.-H."/>
            <person name="Turgeon B."/>
            <person name="Goodwin S."/>
            <person name="Spatafora J."/>
            <person name="Crous P."/>
            <person name="Grigoriev I."/>
        </authorList>
    </citation>
    <scope>NUCLEOTIDE SEQUENCE</scope>
    <source>
        <strain evidence="4">CBS 627.86</strain>
    </source>
</reference>
<keyword evidence="2" id="KW-0812">Transmembrane</keyword>
<sequence>MLSGSIEGVPGRSRYRSPASEDHPEAIEGDQPSASVPRRRQLRANPVADDRSKSSSPTWVGAGREEPRKAKADPETAQKERDTVGFLPKLGRILEGKESKAPGRRRSSTTSSSEGYTTARRRFRQPQNATVRRPVRQKHGSLQRRAEALQLGNLPNHSVISVLSGVTQHPSTSSGSNSTVTQKSFEGNHPANQRPMKETKRVSGRATHRQRKAMESPQQHSDVFRFMNESMDSEQNDGPHIRPESSSSKSSNKTIDEHARPGSSASYSSSASSHGEGLLTDNEEPEVESPMTSPASVTLDHASSRYRERGPNNGISISIGGSSPQYIPFPMHPETEEYDDDEDEGESDDSEDDDVEVADGADDHNERLGHADNLALERTAPPRLPSATSSRHSDPHTRRLRHQEQELRDHVLQSPQPHRDFHFQGGPSPHPHHAMPLYEAPSQSGASPTNLHASHAPGWPPPSAPPPPSIGFYSPSQMPHAPYFTGAENAFAMQAHNYSMAPVPTQPFHPTHAQPPHYQLNPIGPDLSKTTVVGYELLADKLTEAAKTGVGETGGEEVLPMYRKFEKLNHRVLLHLQDEISELEEELRYLDETIAQSGPSQPSSRRGDARYGGEWHYRRTDLLGRIYIKLGQYNQALSSFSSMLKNLDPANTDDIQVYHTWMERHAPIDKAETRFLERKNDLLTVSRNTTRRSASSVGGVGLHQSMAIGLPLIAVLPLIALAVVPGLLGRLFIIVLIGTAEVAVVVSTELIDFMTVQEWVICASM</sequence>
<keyword evidence="2" id="KW-0472">Membrane</keyword>
<dbReference type="InterPro" id="IPR046529">
    <property type="entry name" value="DUF6594"/>
</dbReference>
<evidence type="ECO:0000313" key="4">
    <source>
        <dbReference type="EMBL" id="KAF2115209.1"/>
    </source>
</evidence>
<dbReference type="Proteomes" id="UP000799770">
    <property type="component" value="Unassembled WGS sequence"/>
</dbReference>
<feature type="compositionally biased region" description="Basic and acidic residues" evidence="1">
    <location>
        <begin position="63"/>
        <end position="83"/>
    </location>
</feature>
<dbReference type="PANTHER" id="PTHR34502">
    <property type="entry name" value="DUF6594 DOMAIN-CONTAINING PROTEIN-RELATED"/>
    <property type="match status" value="1"/>
</dbReference>
<feature type="compositionally biased region" description="Basic and acidic residues" evidence="1">
    <location>
        <begin position="361"/>
        <end position="370"/>
    </location>
</feature>
<accession>A0A6A5Z6U7</accession>
<dbReference type="PANTHER" id="PTHR34502:SF6">
    <property type="entry name" value="DUF6594 DOMAIN-CONTAINING PROTEIN"/>
    <property type="match status" value="1"/>
</dbReference>
<feature type="compositionally biased region" description="Pro residues" evidence="1">
    <location>
        <begin position="458"/>
        <end position="469"/>
    </location>
</feature>
<proteinExistence type="predicted"/>
<keyword evidence="5" id="KW-1185">Reference proteome</keyword>
<feature type="compositionally biased region" description="Basic and acidic residues" evidence="1">
    <location>
        <begin position="391"/>
        <end position="401"/>
    </location>
</feature>
<feature type="transmembrane region" description="Helical" evidence="2">
    <location>
        <begin position="706"/>
        <end position="724"/>
    </location>
</feature>
<dbReference type="EMBL" id="ML977323">
    <property type="protein sequence ID" value="KAF2115209.1"/>
    <property type="molecule type" value="Genomic_DNA"/>
</dbReference>
<feature type="region of interest" description="Disordered" evidence="1">
    <location>
        <begin position="416"/>
        <end position="473"/>
    </location>
</feature>
<evidence type="ECO:0000256" key="1">
    <source>
        <dbReference type="SAM" id="MobiDB-lite"/>
    </source>
</evidence>
<dbReference type="AlphaFoldDB" id="A0A6A5Z6U7"/>
<evidence type="ECO:0000313" key="5">
    <source>
        <dbReference type="Proteomes" id="UP000799770"/>
    </source>
</evidence>
<evidence type="ECO:0000259" key="3">
    <source>
        <dbReference type="Pfam" id="PF20237"/>
    </source>
</evidence>
<feature type="compositionally biased region" description="Acidic residues" evidence="1">
    <location>
        <begin position="336"/>
        <end position="360"/>
    </location>
</feature>
<protein>
    <recommendedName>
        <fullName evidence="3">DUF6594 domain-containing protein</fullName>
    </recommendedName>
</protein>
<feature type="transmembrane region" description="Helical" evidence="2">
    <location>
        <begin position="731"/>
        <end position="751"/>
    </location>
</feature>
<feature type="compositionally biased region" description="Polar residues" evidence="1">
    <location>
        <begin position="441"/>
        <end position="452"/>
    </location>
</feature>
<feature type="compositionally biased region" description="Basic residues" evidence="1">
    <location>
        <begin position="202"/>
        <end position="211"/>
    </location>
</feature>
<dbReference type="Pfam" id="PF20237">
    <property type="entry name" value="DUF6594"/>
    <property type="match status" value="1"/>
</dbReference>
<feature type="compositionally biased region" description="Basic residues" evidence="1">
    <location>
        <begin position="133"/>
        <end position="142"/>
    </location>
</feature>
<gene>
    <name evidence="4" type="ORF">BDV96DRAFT_599578</name>
</gene>
<feature type="domain" description="DUF6594" evidence="3">
    <location>
        <begin position="535"/>
        <end position="745"/>
    </location>
</feature>
<feature type="compositionally biased region" description="Polar residues" evidence="1">
    <location>
        <begin position="153"/>
        <end position="185"/>
    </location>
</feature>
<feature type="region of interest" description="Disordered" evidence="1">
    <location>
        <begin position="1"/>
        <end position="401"/>
    </location>
</feature>
<organism evidence="4 5">
    <name type="scientific">Lophiotrema nucula</name>
    <dbReference type="NCBI Taxonomy" id="690887"/>
    <lineage>
        <taxon>Eukaryota</taxon>
        <taxon>Fungi</taxon>
        <taxon>Dikarya</taxon>
        <taxon>Ascomycota</taxon>
        <taxon>Pezizomycotina</taxon>
        <taxon>Dothideomycetes</taxon>
        <taxon>Pleosporomycetidae</taxon>
        <taxon>Pleosporales</taxon>
        <taxon>Lophiotremataceae</taxon>
        <taxon>Lophiotrema</taxon>
    </lineage>
</organism>
<name>A0A6A5Z6U7_9PLEO</name>